<keyword evidence="4" id="KW-1185">Reference proteome</keyword>
<feature type="domain" description="Peptidase S12 Pab87-related C-terminal" evidence="2">
    <location>
        <begin position="422"/>
        <end position="500"/>
    </location>
</feature>
<accession>A0ABT7STT3</accession>
<evidence type="ECO:0000259" key="2">
    <source>
        <dbReference type="Pfam" id="PF11954"/>
    </source>
</evidence>
<reference evidence="3 4" key="1">
    <citation type="submission" date="2023-06" db="EMBL/GenBank/DDBJ databases">
        <title>Alteromonas sp. ASW11-36 isolated from intertidal sand.</title>
        <authorList>
            <person name="Li Y."/>
        </authorList>
    </citation>
    <scope>NUCLEOTIDE SEQUENCE [LARGE SCALE GENOMIC DNA]</scope>
    <source>
        <strain evidence="3 4">ASW11-36</strain>
    </source>
</reference>
<dbReference type="InterPro" id="IPR012338">
    <property type="entry name" value="Beta-lactam/transpept-like"/>
</dbReference>
<dbReference type="SUPFAM" id="SSF56601">
    <property type="entry name" value="beta-lactamase/transpeptidase-like"/>
    <property type="match status" value="1"/>
</dbReference>
<proteinExistence type="predicted"/>
<dbReference type="Pfam" id="PF00144">
    <property type="entry name" value="Beta-lactamase"/>
    <property type="match status" value="1"/>
</dbReference>
<dbReference type="EMBL" id="JAUCBP010000002">
    <property type="protein sequence ID" value="MDM7859597.1"/>
    <property type="molecule type" value="Genomic_DNA"/>
</dbReference>
<evidence type="ECO:0000313" key="4">
    <source>
        <dbReference type="Proteomes" id="UP001234343"/>
    </source>
</evidence>
<organism evidence="3 4">
    <name type="scientific">Alteromonas arenosi</name>
    <dbReference type="NCBI Taxonomy" id="3055817"/>
    <lineage>
        <taxon>Bacteria</taxon>
        <taxon>Pseudomonadati</taxon>
        <taxon>Pseudomonadota</taxon>
        <taxon>Gammaproteobacteria</taxon>
        <taxon>Alteromonadales</taxon>
        <taxon>Alteromonadaceae</taxon>
        <taxon>Alteromonas/Salinimonas group</taxon>
        <taxon>Alteromonas</taxon>
    </lineage>
</organism>
<dbReference type="GO" id="GO:0016787">
    <property type="term" value="F:hydrolase activity"/>
    <property type="evidence" value="ECO:0007669"/>
    <property type="project" value="UniProtKB-KW"/>
</dbReference>
<dbReference type="InterPro" id="IPR050491">
    <property type="entry name" value="AmpC-like"/>
</dbReference>
<evidence type="ECO:0000259" key="1">
    <source>
        <dbReference type="Pfam" id="PF00144"/>
    </source>
</evidence>
<dbReference type="InterPro" id="IPR021860">
    <property type="entry name" value="Peptidase_S12_Pab87-rel_C"/>
</dbReference>
<keyword evidence="3" id="KW-0378">Hydrolase</keyword>
<dbReference type="RefSeq" id="WP_289363662.1">
    <property type="nucleotide sequence ID" value="NZ_JAUCBP010000002.1"/>
</dbReference>
<gene>
    <name evidence="3" type="ORF">QTP81_03120</name>
</gene>
<name>A0ABT7STT3_9ALTE</name>
<sequence length="522" mass="58978">MSLLLWASVAQGNAQVEGELTELLNRVTPDVITQFNTPGVTIAVFNRQRVLFHKAYGTRDVQQQLPVTTETYFRIASTTKAITAASLAILVEDEQLSWDDKVTQYLPQFQMSTQLLTQQMRVVDLLSHNSGLRSGGGDSMLWPEPASFTPEEIVHNLRFITPQNDFRSQFSYSNVLYVAAAEVVSEVSKMSWADFVEKRIFQPLKMRCFASNIPPSAVEAAALPYGHNAEQGIYLIPRNAIQQTAVHSVAAGGVVCNSDGMVKWLQHLLQIYVQPELSTDSLGTLSTVLSAEQLEELWRPRTVMPVSEFEQQWHRTALKSYALGWRVSQFGPHKMLSHTGTLSGYQAQVALLPDVDLGIVILNNGSNYGVRGSLLYTILHHLLAPDSQQDWVTVYREYQQQQLIDYLANLTIPQGNGLMLRPTEDYVGEYADQWFGSMTITQEDNLLRIASARMPMLTGYLEPFEQHRWVIRWDNQNAASDVFIQFSADSTGEIEQFTILPLRSELPENHEWQDMRFIKATN</sequence>
<dbReference type="Gene3D" id="2.40.128.600">
    <property type="match status" value="1"/>
</dbReference>
<dbReference type="PANTHER" id="PTHR46825:SF15">
    <property type="entry name" value="BETA-LACTAMASE-RELATED DOMAIN-CONTAINING PROTEIN"/>
    <property type="match status" value="1"/>
</dbReference>
<evidence type="ECO:0000313" key="3">
    <source>
        <dbReference type="EMBL" id="MDM7859597.1"/>
    </source>
</evidence>
<dbReference type="PANTHER" id="PTHR46825">
    <property type="entry name" value="D-ALANYL-D-ALANINE-CARBOXYPEPTIDASE/ENDOPEPTIDASE AMPH"/>
    <property type="match status" value="1"/>
</dbReference>
<feature type="domain" description="Beta-lactamase-related" evidence="1">
    <location>
        <begin position="31"/>
        <end position="368"/>
    </location>
</feature>
<dbReference type="InterPro" id="IPR001466">
    <property type="entry name" value="Beta-lactam-related"/>
</dbReference>
<protein>
    <submittedName>
        <fullName evidence="3">Serine hydrolase</fullName>
    </submittedName>
</protein>
<comment type="caution">
    <text evidence="3">The sequence shown here is derived from an EMBL/GenBank/DDBJ whole genome shotgun (WGS) entry which is preliminary data.</text>
</comment>
<dbReference type="Pfam" id="PF11954">
    <property type="entry name" value="DUF3471"/>
    <property type="match status" value="1"/>
</dbReference>
<dbReference type="Proteomes" id="UP001234343">
    <property type="component" value="Unassembled WGS sequence"/>
</dbReference>
<dbReference type="Gene3D" id="3.40.710.10">
    <property type="entry name" value="DD-peptidase/beta-lactamase superfamily"/>
    <property type="match status" value="1"/>
</dbReference>